<dbReference type="PROSITE" id="PS50109">
    <property type="entry name" value="HIS_KIN"/>
    <property type="match status" value="1"/>
</dbReference>
<keyword evidence="3" id="KW-0175">Coiled coil</keyword>
<reference evidence="7 8" key="1">
    <citation type="submission" date="2020-08" db="EMBL/GenBank/DDBJ databases">
        <title>Genomic Encyclopedia of Type Strains, Phase III (KMG-III): the genomes of soil and plant-associated and newly described type strains.</title>
        <authorList>
            <person name="Whitman W."/>
        </authorList>
    </citation>
    <scope>NUCLEOTIDE SEQUENCE [LARGE SCALE GENOMIC DNA]</scope>
    <source>
        <strain evidence="7 8">CECT 8897</strain>
    </source>
</reference>
<dbReference type="InterPro" id="IPR000700">
    <property type="entry name" value="PAS-assoc_C"/>
</dbReference>
<dbReference type="InterPro" id="IPR003594">
    <property type="entry name" value="HATPase_dom"/>
</dbReference>
<dbReference type="InterPro" id="IPR013656">
    <property type="entry name" value="PAS_4"/>
</dbReference>
<accession>A0A7W5B8X9</accession>
<dbReference type="SMART" id="SM00091">
    <property type="entry name" value="PAS"/>
    <property type="match status" value="1"/>
</dbReference>
<comment type="catalytic activity">
    <reaction evidence="1">
        <text>ATP + protein L-histidine = ADP + protein N-phospho-L-histidine.</text>
        <dbReference type="EC" id="2.7.13.3"/>
    </reaction>
</comment>
<proteinExistence type="predicted"/>
<dbReference type="InterPro" id="IPR036890">
    <property type="entry name" value="HATPase_C_sf"/>
</dbReference>
<dbReference type="SUPFAM" id="SSF47384">
    <property type="entry name" value="Homodimeric domain of signal transducing histidine kinase"/>
    <property type="match status" value="1"/>
</dbReference>
<dbReference type="PROSITE" id="PS50112">
    <property type="entry name" value="PAS"/>
    <property type="match status" value="1"/>
</dbReference>
<sequence length="489" mass="54073">MAPISSRHPTPAGAAPAPAAITLSELLDGHPVATFVIDLQHVVTHWNKACEQLLGWSKEEMLGTDKHWQAFYPRPRDLLADLIVAGADPATDRLYRERQHRRSALIPGAYEEEDFFPNLGESGHWLHFTAAPLRDHDGRLVGAIQTLRDVTERRVAENALRQAHDNLEHLVEVRTAQLAEVNQRLEDDIRQRQAAEAELRRSNAELTELNARLGRTQQQLLQSEKLASIGQLAAGVAHEINNPIGYIFSNFGTLHGYLDELFAMLDDYRAAEEQMDPALAGGLRARRAALDLDFLRADIPSLMAESREGIVRVRHIVQDLKDFSRVDSSQEWVWANLHQGIDSTLNIVSNEVKYKADVVREYGAIPDIECLPLQINQVVMNLVVNAAHAIGPERGRITIRTSSENGQVRLEVSDTGCGIAPENLSRIFDPFFTTKAVGKGTGLGLSLAYGIVQKHQGTISVASAPGQGTTFCVLLPVRHPDDEQQEASP</sequence>
<gene>
    <name evidence="7" type="ORF">FHS03_001602</name>
</gene>
<evidence type="ECO:0000259" key="4">
    <source>
        <dbReference type="PROSITE" id="PS50109"/>
    </source>
</evidence>
<dbReference type="SMART" id="SM00387">
    <property type="entry name" value="HATPase_c"/>
    <property type="match status" value="1"/>
</dbReference>
<dbReference type="GO" id="GO:0000155">
    <property type="term" value="F:phosphorelay sensor kinase activity"/>
    <property type="evidence" value="ECO:0007669"/>
    <property type="project" value="InterPro"/>
</dbReference>
<evidence type="ECO:0000259" key="6">
    <source>
        <dbReference type="PROSITE" id="PS50113"/>
    </source>
</evidence>
<evidence type="ECO:0000256" key="3">
    <source>
        <dbReference type="SAM" id="Coils"/>
    </source>
</evidence>
<dbReference type="Gene3D" id="3.30.565.10">
    <property type="entry name" value="Histidine kinase-like ATPase, C-terminal domain"/>
    <property type="match status" value="1"/>
</dbReference>
<feature type="coiled-coil region" evidence="3">
    <location>
        <begin position="178"/>
        <end position="226"/>
    </location>
</feature>
<dbReference type="PRINTS" id="PR00344">
    <property type="entry name" value="BCTRLSENSOR"/>
</dbReference>
<dbReference type="PROSITE" id="PS50113">
    <property type="entry name" value="PAC"/>
    <property type="match status" value="1"/>
</dbReference>
<name>A0A7W5B8X9_9BURK</name>
<dbReference type="NCBIfam" id="TIGR00229">
    <property type="entry name" value="sensory_box"/>
    <property type="match status" value="1"/>
</dbReference>
<evidence type="ECO:0000313" key="7">
    <source>
        <dbReference type="EMBL" id="MBB3118571.1"/>
    </source>
</evidence>
<evidence type="ECO:0000256" key="1">
    <source>
        <dbReference type="ARBA" id="ARBA00000085"/>
    </source>
</evidence>
<dbReference type="PANTHER" id="PTHR43065:SF50">
    <property type="entry name" value="HISTIDINE KINASE"/>
    <property type="match status" value="1"/>
</dbReference>
<dbReference type="Proteomes" id="UP000541535">
    <property type="component" value="Unassembled WGS sequence"/>
</dbReference>
<comment type="caution">
    <text evidence="7">The sequence shown here is derived from an EMBL/GenBank/DDBJ whole genome shotgun (WGS) entry which is preliminary data.</text>
</comment>
<evidence type="ECO:0000256" key="2">
    <source>
        <dbReference type="ARBA" id="ARBA00012438"/>
    </source>
</evidence>
<dbReference type="InterPro" id="IPR005467">
    <property type="entry name" value="His_kinase_dom"/>
</dbReference>
<evidence type="ECO:0000313" key="8">
    <source>
        <dbReference type="Proteomes" id="UP000541535"/>
    </source>
</evidence>
<dbReference type="SUPFAM" id="SSF55874">
    <property type="entry name" value="ATPase domain of HSP90 chaperone/DNA topoisomerase II/histidine kinase"/>
    <property type="match status" value="1"/>
</dbReference>
<dbReference type="EC" id="2.7.13.3" evidence="2"/>
<dbReference type="InterPro" id="IPR035965">
    <property type="entry name" value="PAS-like_dom_sf"/>
</dbReference>
<organism evidence="7 8">
    <name type="scientific">Pseudoduganella violacea</name>
    <dbReference type="NCBI Taxonomy" id="1715466"/>
    <lineage>
        <taxon>Bacteria</taxon>
        <taxon>Pseudomonadati</taxon>
        <taxon>Pseudomonadota</taxon>
        <taxon>Betaproteobacteria</taxon>
        <taxon>Burkholderiales</taxon>
        <taxon>Oxalobacteraceae</taxon>
        <taxon>Telluria group</taxon>
        <taxon>Pseudoduganella</taxon>
    </lineage>
</organism>
<dbReference type="EMBL" id="JACHXD010000003">
    <property type="protein sequence ID" value="MBB3118571.1"/>
    <property type="molecule type" value="Genomic_DNA"/>
</dbReference>
<dbReference type="Gene3D" id="1.10.287.130">
    <property type="match status" value="1"/>
</dbReference>
<dbReference type="InterPro" id="IPR004358">
    <property type="entry name" value="Sig_transdc_His_kin-like_C"/>
</dbReference>
<feature type="domain" description="PAC" evidence="6">
    <location>
        <begin position="110"/>
        <end position="162"/>
    </location>
</feature>
<dbReference type="RefSeq" id="WP_183440464.1">
    <property type="nucleotide sequence ID" value="NZ_JACHXD010000003.1"/>
</dbReference>
<feature type="domain" description="Histidine kinase" evidence="4">
    <location>
        <begin position="235"/>
        <end position="479"/>
    </location>
</feature>
<dbReference type="Gene3D" id="3.30.450.20">
    <property type="entry name" value="PAS domain"/>
    <property type="match status" value="1"/>
</dbReference>
<dbReference type="Pfam" id="PF08448">
    <property type="entry name" value="PAS_4"/>
    <property type="match status" value="1"/>
</dbReference>
<dbReference type="CDD" id="cd00130">
    <property type="entry name" value="PAS"/>
    <property type="match status" value="1"/>
</dbReference>
<dbReference type="Pfam" id="PF02518">
    <property type="entry name" value="HATPase_c"/>
    <property type="match status" value="1"/>
</dbReference>
<keyword evidence="8" id="KW-1185">Reference proteome</keyword>
<dbReference type="InterPro" id="IPR000014">
    <property type="entry name" value="PAS"/>
</dbReference>
<protein>
    <recommendedName>
        <fullName evidence="2">histidine kinase</fullName>
        <ecNumber evidence="2">2.7.13.3</ecNumber>
    </recommendedName>
</protein>
<dbReference type="InterPro" id="IPR036097">
    <property type="entry name" value="HisK_dim/P_sf"/>
</dbReference>
<dbReference type="AlphaFoldDB" id="A0A7W5B8X9"/>
<evidence type="ECO:0000259" key="5">
    <source>
        <dbReference type="PROSITE" id="PS50112"/>
    </source>
</evidence>
<feature type="domain" description="PAS" evidence="5">
    <location>
        <begin position="19"/>
        <end position="83"/>
    </location>
</feature>
<dbReference type="SUPFAM" id="SSF55785">
    <property type="entry name" value="PYP-like sensor domain (PAS domain)"/>
    <property type="match status" value="1"/>
</dbReference>
<dbReference type="PANTHER" id="PTHR43065">
    <property type="entry name" value="SENSOR HISTIDINE KINASE"/>
    <property type="match status" value="1"/>
</dbReference>